<dbReference type="Proteomes" id="UP001431783">
    <property type="component" value="Unassembled WGS sequence"/>
</dbReference>
<evidence type="ECO:0000313" key="1">
    <source>
        <dbReference type="EMBL" id="KAK9878932.1"/>
    </source>
</evidence>
<proteinExistence type="predicted"/>
<gene>
    <name evidence="1" type="ORF">WA026_003754</name>
</gene>
<name>A0AAW1UEC4_9CUCU</name>
<sequence>MFDTTIAKKILLLILVISIRGSYSIKFKKLLVPELVKSGDNVTLICDYDMEKDPLYSVKWHYGMYEFYRFVPSYKPGKMYFPLKNVKVDVSNSGPNKVVLLT</sequence>
<comment type="caution">
    <text evidence="1">The sequence shown here is derived from an EMBL/GenBank/DDBJ whole genome shotgun (WGS) entry which is preliminary data.</text>
</comment>
<dbReference type="AlphaFoldDB" id="A0AAW1UEC4"/>
<evidence type="ECO:0008006" key="3">
    <source>
        <dbReference type="Google" id="ProtNLM"/>
    </source>
</evidence>
<dbReference type="PANTHER" id="PTHR21261">
    <property type="entry name" value="BEAT PROTEIN"/>
    <property type="match status" value="1"/>
</dbReference>
<accession>A0AAW1UEC4</accession>
<dbReference type="PANTHER" id="PTHR21261:SF15">
    <property type="entry name" value="BEATEN PATH IIIA, ISOFORM D-RELATED"/>
    <property type="match status" value="1"/>
</dbReference>
<evidence type="ECO:0000313" key="2">
    <source>
        <dbReference type="Proteomes" id="UP001431783"/>
    </source>
</evidence>
<dbReference type="EMBL" id="JARQZJ010000061">
    <property type="protein sequence ID" value="KAK9878932.1"/>
    <property type="molecule type" value="Genomic_DNA"/>
</dbReference>
<reference evidence="1 2" key="1">
    <citation type="submission" date="2023-03" db="EMBL/GenBank/DDBJ databases">
        <title>Genome insight into feeding habits of ladybird beetles.</title>
        <authorList>
            <person name="Li H.-S."/>
            <person name="Huang Y.-H."/>
            <person name="Pang H."/>
        </authorList>
    </citation>
    <scope>NUCLEOTIDE SEQUENCE [LARGE SCALE GENOMIC DNA]</scope>
    <source>
        <strain evidence="1">SYSU_2023b</strain>
        <tissue evidence="1">Whole body</tissue>
    </source>
</reference>
<organism evidence="1 2">
    <name type="scientific">Henosepilachna vigintioctopunctata</name>
    <dbReference type="NCBI Taxonomy" id="420089"/>
    <lineage>
        <taxon>Eukaryota</taxon>
        <taxon>Metazoa</taxon>
        <taxon>Ecdysozoa</taxon>
        <taxon>Arthropoda</taxon>
        <taxon>Hexapoda</taxon>
        <taxon>Insecta</taxon>
        <taxon>Pterygota</taxon>
        <taxon>Neoptera</taxon>
        <taxon>Endopterygota</taxon>
        <taxon>Coleoptera</taxon>
        <taxon>Polyphaga</taxon>
        <taxon>Cucujiformia</taxon>
        <taxon>Coccinelloidea</taxon>
        <taxon>Coccinellidae</taxon>
        <taxon>Epilachninae</taxon>
        <taxon>Epilachnini</taxon>
        <taxon>Henosepilachna</taxon>
    </lineage>
</organism>
<keyword evidence="2" id="KW-1185">Reference proteome</keyword>
<protein>
    <recommendedName>
        <fullName evidence="3">Immunoglobulin V-set domain-containing protein</fullName>
    </recommendedName>
</protein>